<protein>
    <submittedName>
        <fullName evidence="1">Uncharacterized protein</fullName>
    </submittedName>
</protein>
<dbReference type="AlphaFoldDB" id="A0A9P7VH82"/>
<feature type="non-terminal residue" evidence="1">
    <location>
        <position position="1"/>
    </location>
</feature>
<keyword evidence="2" id="KW-1185">Reference proteome</keyword>
<dbReference type="GeneID" id="66104727"/>
<accession>A0A9P7VH82</accession>
<gene>
    <name evidence="1" type="ORF">BT62DRAFT_836867</name>
</gene>
<sequence>RYEQEYKATIVDYDFKPYHLVLMHNSHVEDSLDSKIDPCYLGPLVVIWQTKGGSYVLAELNGSVLGGRVTQFRVIPYYTRQKIELLQKIHDLIDVSPQTLKELVNDDK</sequence>
<proteinExistence type="predicted"/>
<feature type="non-terminal residue" evidence="1">
    <location>
        <position position="108"/>
    </location>
</feature>
<organism evidence="1 2">
    <name type="scientific">Guyanagaster necrorhizus</name>
    <dbReference type="NCBI Taxonomy" id="856835"/>
    <lineage>
        <taxon>Eukaryota</taxon>
        <taxon>Fungi</taxon>
        <taxon>Dikarya</taxon>
        <taxon>Basidiomycota</taxon>
        <taxon>Agaricomycotina</taxon>
        <taxon>Agaricomycetes</taxon>
        <taxon>Agaricomycetidae</taxon>
        <taxon>Agaricales</taxon>
        <taxon>Marasmiineae</taxon>
        <taxon>Physalacriaceae</taxon>
        <taxon>Guyanagaster</taxon>
    </lineage>
</organism>
<evidence type="ECO:0000313" key="2">
    <source>
        <dbReference type="Proteomes" id="UP000812287"/>
    </source>
</evidence>
<evidence type="ECO:0000313" key="1">
    <source>
        <dbReference type="EMBL" id="KAG7440500.1"/>
    </source>
</evidence>
<dbReference type="EMBL" id="MU250570">
    <property type="protein sequence ID" value="KAG7440500.1"/>
    <property type="molecule type" value="Genomic_DNA"/>
</dbReference>
<dbReference type="RefSeq" id="XP_043034000.1">
    <property type="nucleotide sequence ID" value="XM_043182430.1"/>
</dbReference>
<dbReference type="Proteomes" id="UP000812287">
    <property type="component" value="Unassembled WGS sequence"/>
</dbReference>
<comment type="caution">
    <text evidence="1">The sequence shown here is derived from an EMBL/GenBank/DDBJ whole genome shotgun (WGS) entry which is preliminary data.</text>
</comment>
<dbReference type="OrthoDB" id="8023605at2759"/>
<name>A0A9P7VH82_9AGAR</name>
<reference evidence="1" key="1">
    <citation type="submission" date="2020-11" db="EMBL/GenBank/DDBJ databases">
        <title>Adaptations for nitrogen fixation in a non-lichenized fungal sporocarp promotes dispersal by wood-feeding termites.</title>
        <authorList>
            <consortium name="DOE Joint Genome Institute"/>
            <person name="Koch R.A."/>
            <person name="Yoon G."/>
            <person name="Arayal U."/>
            <person name="Lail K."/>
            <person name="Amirebrahimi M."/>
            <person name="Labutti K."/>
            <person name="Lipzen A."/>
            <person name="Riley R."/>
            <person name="Barry K."/>
            <person name="Henrissat B."/>
            <person name="Grigoriev I.V."/>
            <person name="Herr J.R."/>
            <person name="Aime M.C."/>
        </authorList>
    </citation>
    <scope>NUCLEOTIDE SEQUENCE</scope>
    <source>
        <strain evidence="1">MCA 3950</strain>
    </source>
</reference>